<feature type="non-terminal residue" evidence="6">
    <location>
        <position position="1"/>
    </location>
</feature>
<evidence type="ECO:0000313" key="6">
    <source>
        <dbReference type="EMBL" id="KAE9393030.1"/>
    </source>
</evidence>
<evidence type="ECO:0000256" key="1">
    <source>
        <dbReference type="ARBA" id="ARBA00005466"/>
    </source>
</evidence>
<name>A0A6A4H5P0_9AGAR</name>
<dbReference type="EMBL" id="ML769582">
    <property type="protein sequence ID" value="KAE9393030.1"/>
    <property type="molecule type" value="Genomic_DNA"/>
</dbReference>
<dbReference type="PANTHER" id="PTHR42973:SF53">
    <property type="entry name" value="FAD-BINDING PCMH-TYPE DOMAIN-CONTAINING PROTEIN-RELATED"/>
    <property type="match status" value="1"/>
</dbReference>
<evidence type="ECO:0000256" key="2">
    <source>
        <dbReference type="ARBA" id="ARBA00022630"/>
    </source>
</evidence>
<dbReference type="SUPFAM" id="SSF56176">
    <property type="entry name" value="FAD-binding/transporter-associated domain-like"/>
    <property type="match status" value="1"/>
</dbReference>
<dbReference type="InterPro" id="IPR050416">
    <property type="entry name" value="FAD-linked_Oxidoreductase"/>
</dbReference>
<dbReference type="PROSITE" id="PS51387">
    <property type="entry name" value="FAD_PCMH"/>
    <property type="match status" value="1"/>
</dbReference>
<dbReference type="InterPro" id="IPR036318">
    <property type="entry name" value="FAD-bd_PCMH-like_sf"/>
</dbReference>
<keyword evidence="3" id="KW-0274">FAD</keyword>
<dbReference type="AlphaFoldDB" id="A0A6A4H5P0"/>
<organism evidence="6 7">
    <name type="scientific">Gymnopus androsaceus JB14</name>
    <dbReference type="NCBI Taxonomy" id="1447944"/>
    <lineage>
        <taxon>Eukaryota</taxon>
        <taxon>Fungi</taxon>
        <taxon>Dikarya</taxon>
        <taxon>Basidiomycota</taxon>
        <taxon>Agaricomycotina</taxon>
        <taxon>Agaricomycetes</taxon>
        <taxon>Agaricomycetidae</taxon>
        <taxon>Agaricales</taxon>
        <taxon>Marasmiineae</taxon>
        <taxon>Omphalotaceae</taxon>
        <taxon>Gymnopus</taxon>
    </lineage>
</organism>
<gene>
    <name evidence="6" type="ORF">BT96DRAFT_742446</name>
</gene>
<accession>A0A6A4H5P0</accession>
<dbReference type="PANTHER" id="PTHR42973">
    <property type="entry name" value="BINDING OXIDOREDUCTASE, PUTATIVE (AFU_ORTHOLOGUE AFUA_1G17690)-RELATED"/>
    <property type="match status" value="1"/>
</dbReference>
<dbReference type="GO" id="GO:0071949">
    <property type="term" value="F:FAD binding"/>
    <property type="evidence" value="ECO:0007669"/>
    <property type="project" value="InterPro"/>
</dbReference>
<keyword evidence="7" id="KW-1185">Reference proteome</keyword>
<protein>
    <submittedName>
        <fullName evidence="6">FAD-binding domain-containing protein</fullName>
    </submittedName>
</protein>
<reference evidence="6" key="1">
    <citation type="journal article" date="2019" name="Environ. Microbiol.">
        <title>Fungal ecological strategies reflected in gene transcription - a case study of two litter decomposers.</title>
        <authorList>
            <person name="Barbi F."/>
            <person name="Kohler A."/>
            <person name="Barry K."/>
            <person name="Baskaran P."/>
            <person name="Daum C."/>
            <person name="Fauchery L."/>
            <person name="Ihrmark K."/>
            <person name="Kuo A."/>
            <person name="LaButti K."/>
            <person name="Lipzen A."/>
            <person name="Morin E."/>
            <person name="Grigoriev I.V."/>
            <person name="Henrissat B."/>
            <person name="Lindahl B."/>
            <person name="Martin F."/>
        </authorList>
    </citation>
    <scope>NUCLEOTIDE SEQUENCE</scope>
    <source>
        <strain evidence="6">JB14</strain>
    </source>
</reference>
<dbReference type="InterPro" id="IPR016166">
    <property type="entry name" value="FAD-bd_PCMH"/>
</dbReference>
<evidence type="ECO:0000256" key="4">
    <source>
        <dbReference type="ARBA" id="ARBA00023002"/>
    </source>
</evidence>
<feature type="non-terminal residue" evidence="6">
    <location>
        <position position="133"/>
    </location>
</feature>
<dbReference type="InterPro" id="IPR016169">
    <property type="entry name" value="FAD-bd_PCMH_sub2"/>
</dbReference>
<dbReference type="Proteomes" id="UP000799118">
    <property type="component" value="Unassembled WGS sequence"/>
</dbReference>
<proteinExistence type="inferred from homology"/>
<keyword evidence="4" id="KW-0560">Oxidoreductase</keyword>
<feature type="domain" description="FAD-binding PCMH-type" evidence="5">
    <location>
        <begin position="1"/>
        <end position="100"/>
    </location>
</feature>
<dbReference type="InterPro" id="IPR006094">
    <property type="entry name" value="Oxid_FAD_bind_N"/>
</dbReference>
<dbReference type="Pfam" id="PF01565">
    <property type="entry name" value="FAD_binding_4"/>
    <property type="match status" value="1"/>
</dbReference>
<dbReference type="GO" id="GO:0016491">
    <property type="term" value="F:oxidoreductase activity"/>
    <property type="evidence" value="ECO:0007669"/>
    <property type="project" value="UniProtKB-KW"/>
</dbReference>
<dbReference type="Gene3D" id="3.30.465.10">
    <property type="match status" value="1"/>
</dbReference>
<sequence length="133" mass="14160">GAGSRWRDVYAVLKPENLTTVGGRVGDVGVGGFLLGGGIGFLSTEHGFGSDSIVNYEVVLGNGSIVNANLEQHADLYWALKLGSTNFGVVTRFDMTTFPQGAVWGGSQFFAIRDAPILLEHLVTFTKKLAEDP</sequence>
<keyword evidence="2" id="KW-0285">Flavoprotein</keyword>
<evidence type="ECO:0000259" key="5">
    <source>
        <dbReference type="PROSITE" id="PS51387"/>
    </source>
</evidence>
<comment type="similarity">
    <text evidence="1">Belongs to the oxygen-dependent FAD-linked oxidoreductase family.</text>
</comment>
<evidence type="ECO:0000313" key="7">
    <source>
        <dbReference type="Proteomes" id="UP000799118"/>
    </source>
</evidence>
<dbReference type="OrthoDB" id="3042226at2759"/>
<evidence type="ECO:0000256" key="3">
    <source>
        <dbReference type="ARBA" id="ARBA00022827"/>
    </source>
</evidence>